<comment type="caution">
    <text evidence="1">The sequence shown here is derived from an EMBL/GenBank/DDBJ whole genome shotgun (WGS) entry which is preliminary data.</text>
</comment>
<keyword evidence="2" id="KW-1185">Reference proteome</keyword>
<sequence>MSYLLEQIKVKKLIGLSEQEELNKIKSFVSKIYEDAGYSNSPWKNIDHYDLWSTWFYVEENGQILSAMRITEKKPFNFIPLEVALFKDEQFPPKRYAVLEENVADWNSVAFIQNVKGAKANFIAVAEHCITKEYNTVYGMYNPKLSGIERIYLREGAVLSVRYPGPMYFPALYWNGEIPWFEVIETEKETLQKIASKKNNEHNFVEDLSN</sequence>
<name>A0ABP2T8W6_9LEPT</name>
<gene>
    <name evidence="1" type="ORF">LEP1GSC035_0274</name>
</gene>
<dbReference type="Proteomes" id="UP000012099">
    <property type="component" value="Unassembled WGS sequence"/>
</dbReference>
<evidence type="ECO:0000313" key="2">
    <source>
        <dbReference type="Proteomes" id="UP000012099"/>
    </source>
</evidence>
<evidence type="ECO:0000313" key="1">
    <source>
        <dbReference type="EMBL" id="EMN00709.1"/>
    </source>
</evidence>
<proteinExistence type="predicted"/>
<dbReference type="EMBL" id="AHMH02000079">
    <property type="protein sequence ID" value="EMN00709.1"/>
    <property type="molecule type" value="Genomic_DNA"/>
</dbReference>
<organism evidence="1 2">
    <name type="scientific">Leptospira noguchii str. 2007001578</name>
    <dbReference type="NCBI Taxonomy" id="1049974"/>
    <lineage>
        <taxon>Bacteria</taxon>
        <taxon>Pseudomonadati</taxon>
        <taxon>Spirochaetota</taxon>
        <taxon>Spirochaetia</taxon>
        <taxon>Leptospirales</taxon>
        <taxon>Leptospiraceae</taxon>
        <taxon>Leptospira</taxon>
    </lineage>
</organism>
<dbReference type="RefSeq" id="WP_004429583.1">
    <property type="nucleotide sequence ID" value="NZ_AHMH02000079.1"/>
</dbReference>
<reference evidence="1 2" key="1">
    <citation type="submission" date="2013-01" db="EMBL/GenBank/DDBJ databases">
        <authorList>
            <person name="Harkins D.M."/>
            <person name="Durkin A.S."/>
            <person name="Brinkac L.M."/>
            <person name="Haft D.H."/>
            <person name="Selengut J.D."/>
            <person name="Sanka R."/>
            <person name="DePew J."/>
            <person name="Purushe J."/>
            <person name="Whelen A.C."/>
            <person name="Vinetz J.M."/>
            <person name="Sutton G.G."/>
            <person name="Nierman W.C."/>
            <person name="Fouts D.E."/>
        </authorList>
    </citation>
    <scope>NUCLEOTIDE SEQUENCE [LARGE SCALE GENOMIC DNA]</scope>
    <source>
        <strain evidence="1 2">2007001578</strain>
    </source>
</reference>
<dbReference type="NCBIfam" id="NF047533">
    <property type="entry name" value="LBL_2463_fam"/>
    <property type="match status" value="1"/>
</dbReference>
<protein>
    <submittedName>
        <fullName evidence="1">Uncharacterized protein</fullName>
    </submittedName>
</protein>
<accession>A0ABP2T8W6</accession>